<feature type="region of interest" description="Disordered" evidence="1">
    <location>
        <begin position="1"/>
        <end position="107"/>
    </location>
</feature>
<accession>A0A409WVY6</accession>
<dbReference type="OrthoDB" id="3032433at2759"/>
<keyword evidence="3" id="KW-1185">Reference proteome</keyword>
<dbReference type="EMBL" id="NHYD01003108">
    <property type="protein sequence ID" value="PPQ82680.1"/>
    <property type="molecule type" value="Genomic_DNA"/>
</dbReference>
<gene>
    <name evidence="2" type="ORF">CVT25_009445</name>
</gene>
<proteinExistence type="predicted"/>
<feature type="compositionally biased region" description="Basic residues" evidence="1">
    <location>
        <begin position="243"/>
        <end position="256"/>
    </location>
</feature>
<dbReference type="InParanoid" id="A0A409WVY6"/>
<comment type="caution">
    <text evidence="2">The sequence shown here is derived from an EMBL/GenBank/DDBJ whole genome shotgun (WGS) entry which is preliminary data.</text>
</comment>
<sequence length="337" mass="36799">MASRQLRSRVIPGGNRVPLPELKSPVAPDVQTPRRSYSDVAASRPSSPSAEVEKRVITEPPKVLVEDIHNNNENPFVSDEHSDPNITSSESESDDDGPWTTVQSKRKTSCESFCCRNNKLRTEVATDPAIDKAEKSLTQEQQKLIAKHKGKTIDPREWGNLSISNVELDVQTQRKEFEKLAKAKQKEQLNLVTAPNLPRMPAIRFDQTAEHVRMPAAQKPLSARPVAHVDPKSFLGAALKKVSSTRKKSCKSKKRAATTSSESPSSSSEPSSGDPDGSDDSSSSSDESSSQSEDDDEPKAKPSKHKKCWNKGSSSAKALKPTPYDGTVSAGKDGSWR</sequence>
<reference evidence="2 3" key="1">
    <citation type="journal article" date="2018" name="Evol. Lett.">
        <title>Horizontal gene cluster transfer increased hallucinogenic mushroom diversity.</title>
        <authorList>
            <person name="Reynolds H.T."/>
            <person name="Vijayakumar V."/>
            <person name="Gluck-Thaler E."/>
            <person name="Korotkin H.B."/>
            <person name="Matheny P.B."/>
            <person name="Slot J.C."/>
        </authorList>
    </citation>
    <scope>NUCLEOTIDE SEQUENCE [LARGE SCALE GENOMIC DNA]</scope>
    <source>
        <strain evidence="2 3">2631</strain>
    </source>
</reference>
<feature type="region of interest" description="Disordered" evidence="1">
    <location>
        <begin position="238"/>
        <end position="337"/>
    </location>
</feature>
<name>A0A409WVY6_PSICY</name>
<evidence type="ECO:0000256" key="1">
    <source>
        <dbReference type="SAM" id="MobiDB-lite"/>
    </source>
</evidence>
<feature type="compositionally biased region" description="Low complexity" evidence="1">
    <location>
        <begin position="257"/>
        <end position="291"/>
    </location>
</feature>
<dbReference type="AlphaFoldDB" id="A0A409WVY6"/>
<evidence type="ECO:0000313" key="2">
    <source>
        <dbReference type="EMBL" id="PPQ82680.1"/>
    </source>
</evidence>
<dbReference type="Proteomes" id="UP000283269">
    <property type="component" value="Unassembled WGS sequence"/>
</dbReference>
<evidence type="ECO:0000313" key="3">
    <source>
        <dbReference type="Proteomes" id="UP000283269"/>
    </source>
</evidence>
<organism evidence="2 3">
    <name type="scientific">Psilocybe cyanescens</name>
    <dbReference type="NCBI Taxonomy" id="93625"/>
    <lineage>
        <taxon>Eukaryota</taxon>
        <taxon>Fungi</taxon>
        <taxon>Dikarya</taxon>
        <taxon>Basidiomycota</taxon>
        <taxon>Agaricomycotina</taxon>
        <taxon>Agaricomycetes</taxon>
        <taxon>Agaricomycetidae</taxon>
        <taxon>Agaricales</taxon>
        <taxon>Agaricineae</taxon>
        <taxon>Strophariaceae</taxon>
        <taxon>Psilocybe</taxon>
    </lineage>
</organism>
<protein>
    <submittedName>
        <fullName evidence="2">Uncharacterized protein</fullName>
    </submittedName>
</protein>